<reference evidence="1 2" key="1">
    <citation type="submission" date="2018-06" db="EMBL/GenBank/DDBJ databases">
        <authorList>
            <consortium name="Pathogen Informatics"/>
            <person name="Doyle S."/>
        </authorList>
    </citation>
    <scope>NUCLEOTIDE SEQUENCE [LARGE SCALE GENOMIC DNA]</scope>
    <source>
        <strain evidence="1 2">NCTC13160</strain>
    </source>
</reference>
<sequence>MDLNRPIGLAHPSLSKPLRMPFGDIYVAPERFQVRDADAATLVDGTLLKAGSRRLTKELKAIMEAGSTLDPMIVWSDPQDGLTYLIDGHHRHDAMVAAGVSPGRMVWAQTLRVPTAAEAREVALWINRRAHLNMDPKEVHEAYWRLLVAGETTGSVREQAARYQVKQTTVHRMMKAAPEVRAQLQNMANSEGVNFDVDYVRERAPRWKELSTWRDPEAGAESMDVIEAKEIERIVRDLTLRHGETAKANPQMLVRALREFLEGATGGNAKIELMGDSSGDEDF</sequence>
<dbReference type="AlphaFoldDB" id="A0A378YXA6"/>
<dbReference type="OrthoDB" id="7353482at2"/>
<gene>
    <name evidence="1" type="ORF">NCTC13160_04069</name>
</gene>
<dbReference type="InterPro" id="IPR036086">
    <property type="entry name" value="ParB/Sulfiredoxin_sf"/>
</dbReference>
<evidence type="ECO:0000313" key="1">
    <source>
        <dbReference type="EMBL" id="SUA81061.1"/>
    </source>
</evidence>
<dbReference type="SUPFAM" id="SSF110849">
    <property type="entry name" value="ParB/Sulfiredoxin"/>
    <property type="match status" value="1"/>
</dbReference>
<dbReference type="Proteomes" id="UP000254573">
    <property type="component" value="Unassembled WGS sequence"/>
</dbReference>
<dbReference type="RefSeq" id="WP_058371686.1">
    <property type="nucleotide sequence ID" value="NZ_CP009553.3"/>
</dbReference>
<protein>
    <submittedName>
        <fullName evidence="1">Uncharacterized protein</fullName>
    </submittedName>
</protein>
<proteinExistence type="predicted"/>
<evidence type="ECO:0000313" key="2">
    <source>
        <dbReference type="Proteomes" id="UP000254573"/>
    </source>
</evidence>
<name>A0A378YXA6_9BURK</name>
<dbReference type="KEGG" id="ppnm:LV28_20650"/>
<organism evidence="1 2">
    <name type="scientific">Pandoraea pnomenusa</name>
    <dbReference type="NCBI Taxonomy" id="93220"/>
    <lineage>
        <taxon>Bacteria</taxon>
        <taxon>Pseudomonadati</taxon>
        <taxon>Pseudomonadota</taxon>
        <taxon>Betaproteobacteria</taxon>
        <taxon>Burkholderiales</taxon>
        <taxon>Burkholderiaceae</taxon>
        <taxon>Pandoraea</taxon>
    </lineage>
</organism>
<accession>A0A378YXA6</accession>
<dbReference type="EMBL" id="UGSG01000001">
    <property type="protein sequence ID" value="SUA81061.1"/>
    <property type="molecule type" value="Genomic_DNA"/>
</dbReference>